<comment type="caution">
    <text evidence="3">The sequence shown here is derived from an EMBL/GenBank/DDBJ whole genome shotgun (WGS) entry which is preliminary data.</text>
</comment>
<dbReference type="AlphaFoldDB" id="A0A8T2PI70"/>
<dbReference type="PANTHER" id="PTHR15337">
    <property type="entry name" value="ANTERIOR GRADIENT PROTEIN-RELATED"/>
    <property type="match status" value="1"/>
</dbReference>
<feature type="signal peptide" evidence="2">
    <location>
        <begin position="1"/>
        <end position="18"/>
    </location>
</feature>
<dbReference type="OrthoDB" id="262308at2759"/>
<evidence type="ECO:0008006" key="5">
    <source>
        <dbReference type="Google" id="ProtNLM"/>
    </source>
</evidence>
<gene>
    <name evidence="3" type="ORF">JZ751_029481</name>
</gene>
<evidence type="ECO:0000256" key="1">
    <source>
        <dbReference type="ARBA" id="ARBA00022729"/>
    </source>
</evidence>
<keyword evidence="1 2" id="KW-0732">Signal</keyword>
<dbReference type="Pfam" id="PF13899">
    <property type="entry name" value="Thioredoxin_7"/>
    <property type="match status" value="1"/>
</dbReference>
<dbReference type="Gene3D" id="3.40.30.10">
    <property type="entry name" value="Glutaredoxin"/>
    <property type="match status" value="1"/>
</dbReference>
<organism evidence="3 4">
    <name type="scientific">Albula glossodonta</name>
    <name type="common">roundjaw bonefish</name>
    <dbReference type="NCBI Taxonomy" id="121402"/>
    <lineage>
        <taxon>Eukaryota</taxon>
        <taxon>Metazoa</taxon>
        <taxon>Chordata</taxon>
        <taxon>Craniata</taxon>
        <taxon>Vertebrata</taxon>
        <taxon>Euteleostomi</taxon>
        <taxon>Actinopterygii</taxon>
        <taxon>Neopterygii</taxon>
        <taxon>Teleostei</taxon>
        <taxon>Albuliformes</taxon>
        <taxon>Albulidae</taxon>
        <taxon>Albula</taxon>
    </lineage>
</organism>
<proteinExistence type="predicted"/>
<evidence type="ECO:0000313" key="4">
    <source>
        <dbReference type="Proteomes" id="UP000824540"/>
    </source>
</evidence>
<protein>
    <recommendedName>
        <fullName evidence="5">Anterior gradient 1</fullName>
    </recommendedName>
</protein>
<evidence type="ECO:0000313" key="3">
    <source>
        <dbReference type="EMBL" id="KAG9349158.1"/>
    </source>
</evidence>
<dbReference type="Proteomes" id="UP000824540">
    <property type="component" value="Unassembled WGS sequence"/>
</dbReference>
<dbReference type="PANTHER" id="PTHR15337:SF5">
    <property type="entry name" value="ANTERIOR GRADIENT PROTEIN 3"/>
    <property type="match status" value="1"/>
</dbReference>
<sequence length="121" mass="13959">MQYQTLFCIVLFLTGVDSKKTKKPPQTLSRALKKAFAANENIQKMAQEDFIMLNLVHETTDKNLSPDGMYVPRILFVDPTMTVRADIIGRYSNHLYTYEPHDMPLLEENMKHAKALLKTEL</sequence>
<evidence type="ECO:0000256" key="2">
    <source>
        <dbReference type="SAM" id="SignalP"/>
    </source>
</evidence>
<keyword evidence="4" id="KW-1185">Reference proteome</keyword>
<dbReference type="EMBL" id="JAFBMS010000010">
    <property type="protein sequence ID" value="KAG9349158.1"/>
    <property type="molecule type" value="Genomic_DNA"/>
</dbReference>
<dbReference type="InterPro" id="IPR051099">
    <property type="entry name" value="AGR/TXD"/>
</dbReference>
<reference evidence="3" key="1">
    <citation type="thesis" date="2021" institute="BYU ScholarsArchive" country="Provo, UT, USA">
        <title>Applications of and Algorithms for Genome Assembly and Genomic Analyses with an Emphasis on Marine Teleosts.</title>
        <authorList>
            <person name="Pickett B.D."/>
        </authorList>
    </citation>
    <scope>NUCLEOTIDE SEQUENCE</scope>
    <source>
        <strain evidence="3">HI-2016</strain>
    </source>
</reference>
<feature type="chain" id="PRO_5035742611" description="Anterior gradient 1" evidence="2">
    <location>
        <begin position="19"/>
        <end position="121"/>
    </location>
</feature>
<name>A0A8T2PI70_9TELE</name>
<accession>A0A8T2PI70</accession>
<dbReference type="GO" id="GO:0005783">
    <property type="term" value="C:endoplasmic reticulum"/>
    <property type="evidence" value="ECO:0007669"/>
    <property type="project" value="TreeGrafter"/>
</dbReference>